<dbReference type="InterPro" id="IPR036188">
    <property type="entry name" value="FAD/NAD-bd_sf"/>
</dbReference>
<dbReference type="SUPFAM" id="SSF54373">
    <property type="entry name" value="FAD-linked reductases, C-terminal domain"/>
    <property type="match status" value="1"/>
</dbReference>
<evidence type="ECO:0000259" key="3">
    <source>
        <dbReference type="Pfam" id="PF01266"/>
    </source>
</evidence>
<feature type="domain" description="FAD dependent oxidoreductase" evidence="3">
    <location>
        <begin position="6"/>
        <end position="366"/>
    </location>
</feature>
<dbReference type="AlphaFoldDB" id="A0A1F6D334"/>
<evidence type="ECO:0000256" key="1">
    <source>
        <dbReference type="ARBA" id="ARBA00023002"/>
    </source>
</evidence>
<dbReference type="PANTHER" id="PTHR13847:SF287">
    <property type="entry name" value="FAD-DEPENDENT OXIDOREDUCTASE DOMAIN-CONTAINING PROTEIN 1"/>
    <property type="match status" value="1"/>
</dbReference>
<dbReference type="GO" id="GO:0016491">
    <property type="term" value="F:oxidoreductase activity"/>
    <property type="evidence" value="ECO:0007669"/>
    <property type="project" value="UniProtKB-KW"/>
</dbReference>
<feature type="transmembrane region" description="Helical" evidence="2">
    <location>
        <begin position="7"/>
        <end position="24"/>
    </location>
</feature>
<dbReference type="SUPFAM" id="SSF51905">
    <property type="entry name" value="FAD/NAD(P)-binding domain"/>
    <property type="match status" value="1"/>
</dbReference>
<keyword evidence="2" id="KW-1133">Transmembrane helix</keyword>
<comment type="caution">
    <text evidence="4">The sequence shown here is derived from an EMBL/GenBank/DDBJ whole genome shotgun (WGS) entry which is preliminary data.</text>
</comment>
<dbReference type="EMBL" id="MFKF01000077">
    <property type="protein sequence ID" value="OGG55442.1"/>
    <property type="molecule type" value="Genomic_DNA"/>
</dbReference>
<reference evidence="4 5" key="1">
    <citation type="journal article" date="2016" name="Nat. Commun.">
        <title>Thousands of microbial genomes shed light on interconnected biogeochemical processes in an aquifer system.</title>
        <authorList>
            <person name="Anantharaman K."/>
            <person name="Brown C.T."/>
            <person name="Hug L.A."/>
            <person name="Sharon I."/>
            <person name="Castelle C.J."/>
            <person name="Probst A.J."/>
            <person name="Thomas B.C."/>
            <person name="Singh A."/>
            <person name="Wilkins M.J."/>
            <person name="Karaoz U."/>
            <person name="Brodie E.L."/>
            <person name="Williams K.H."/>
            <person name="Hubbard S.S."/>
            <person name="Banfield J.F."/>
        </authorList>
    </citation>
    <scope>NUCLEOTIDE SEQUENCE [LARGE SCALE GENOMIC DNA]</scope>
    <source>
        <strain evidence="5">RIFCSPLOWO2_12_FULL_64_10</strain>
    </source>
</reference>
<evidence type="ECO:0000313" key="5">
    <source>
        <dbReference type="Proteomes" id="UP000178606"/>
    </source>
</evidence>
<proteinExistence type="predicted"/>
<dbReference type="Gene3D" id="3.50.50.60">
    <property type="entry name" value="FAD/NAD(P)-binding domain"/>
    <property type="match status" value="1"/>
</dbReference>
<dbReference type="Gene3D" id="3.30.9.10">
    <property type="entry name" value="D-Amino Acid Oxidase, subunit A, domain 2"/>
    <property type="match status" value="1"/>
</dbReference>
<dbReference type="InterPro" id="IPR006076">
    <property type="entry name" value="FAD-dep_OxRdtase"/>
</dbReference>
<keyword evidence="2" id="KW-0812">Transmembrane</keyword>
<protein>
    <recommendedName>
        <fullName evidence="3">FAD dependent oxidoreductase domain-containing protein</fullName>
    </recommendedName>
</protein>
<evidence type="ECO:0000313" key="4">
    <source>
        <dbReference type="EMBL" id="OGG55442.1"/>
    </source>
</evidence>
<keyword evidence="1" id="KW-0560">Oxidoreductase</keyword>
<keyword evidence="2" id="KW-0472">Membrane</keyword>
<gene>
    <name evidence="4" type="ORF">A3F84_14960</name>
</gene>
<organism evidence="4 5">
    <name type="scientific">Handelsmanbacteria sp. (strain RIFCSPLOWO2_12_FULL_64_10)</name>
    <dbReference type="NCBI Taxonomy" id="1817868"/>
    <lineage>
        <taxon>Bacteria</taxon>
        <taxon>Candidatus Handelsmaniibacteriota</taxon>
    </lineage>
</organism>
<sequence length="383" mass="41349">MTRSSDVIILGGGIVGAACAFYLAREGIRATTLEAGLLIAGTSRACDGLLLLWDKVNDPEFELARRSVQLWRDLSGELGDASDDALEFTVSGCLALAKDAAQREAMEAIRAKMVRWGIPSEVTWLEPEEISRLEPNVARDLAGALYFPNDLMVDARRATMTLHHRAVSAGARLLDGLGDLRVIAEGDAVKGVAGPGVEYRADCVVVAAGAWTPLVLKPLGIEVGIRPRKGHILVVEKGPQLFRIPLMDTGYVATVESRAEDLQVGLILEGTMHGSILVGASREYVGYDRTINPVAIARLARNMVRFLPALAQRRIIRTYAGLRPASDDRRPFIGPHRAYRGLYVAAGHEGAGITLSLATGRMIADMIVGRETFMDPASFDPAR</sequence>
<evidence type="ECO:0000256" key="2">
    <source>
        <dbReference type="SAM" id="Phobius"/>
    </source>
</evidence>
<dbReference type="PANTHER" id="PTHR13847">
    <property type="entry name" value="SARCOSINE DEHYDROGENASE-RELATED"/>
    <property type="match status" value="1"/>
</dbReference>
<dbReference type="GO" id="GO:0005737">
    <property type="term" value="C:cytoplasm"/>
    <property type="evidence" value="ECO:0007669"/>
    <property type="project" value="TreeGrafter"/>
</dbReference>
<dbReference type="PROSITE" id="PS51257">
    <property type="entry name" value="PROKAR_LIPOPROTEIN"/>
    <property type="match status" value="1"/>
</dbReference>
<dbReference type="Proteomes" id="UP000178606">
    <property type="component" value="Unassembled WGS sequence"/>
</dbReference>
<name>A0A1F6D334_HANXR</name>
<accession>A0A1F6D334</accession>
<dbReference type="Pfam" id="PF01266">
    <property type="entry name" value="DAO"/>
    <property type="match status" value="1"/>
</dbReference>